<evidence type="ECO:0000313" key="4">
    <source>
        <dbReference type="EMBL" id="CUQ12703.1"/>
    </source>
</evidence>
<dbReference type="GO" id="GO:0050501">
    <property type="term" value="F:hyaluronan synthase activity"/>
    <property type="evidence" value="ECO:0007669"/>
    <property type="project" value="UniProtKB-EC"/>
</dbReference>
<dbReference type="InterPro" id="IPR029044">
    <property type="entry name" value="Nucleotide-diphossugar_trans"/>
</dbReference>
<evidence type="ECO:0000256" key="1">
    <source>
        <dbReference type="ARBA" id="ARBA00022676"/>
    </source>
</evidence>
<dbReference type="Pfam" id="PF00535">
    <property type="entry name" value="Glycos_transf_2"/>
    <property type="match status" value="1"/>
</dbReference>
<dbReference type="EMBL" id="CZAP01000024">
    <property type="protein sequence ID" value="CUQ12703.1"/>
    <property type="molecule type" value="Genomic_DNA"/>
</dbReference>
<dbReference type="SUPFAM" id="SSF53448">
    <property type="entry name" value="Nucleotide-diphospho-sugar transferases"/>
    <property type="match status" value="1"/>
</dbReference>
<gene>
    <name evidence="4" type="primary">hyaD_3</name>
    <name evidence="4" type="ORF">ERS852511_04429</name>
</gene>
<keyword evidence="1 4" id="KW-0328">Glycosyltransferase</keyword>
<name>A0A174TRI0_BACT4</name>
<organism evidence="4 5">
    <name type="scientific">Bacteroides thetaiotaomicron</name>
    <dbReference type="NCBI Taxonomy" id="818"/>
    <lineage>
        <taxon>Bacteria</taxon>
        <taxon>Pseudomonadati</taxon>
        <taxon>Bacteroidota</taxon>
        <taxon>Bacteroidia</taxon>
        <taxon>Bacteroidales</taxon>
        <taxon>Bacteroidaceae</taxon>
        <taxon>Bacteroides</taxon>
    </lineage>
</organism>
<dbReference type="InterPro" id="IPR001173">
    <property type="entry name" value="Glyco_trans_2-like"/>
</dbReference>
<dbReference type="Gene3D" id="3.90.550.10">
    <property type="entry name" value="Spore Coat Polysaccharide Biosynthesis Protein SpsA, Chain A"/>
    <property type="match status" value="1"/>
</dbReference>
<evidence type="ECO:0000313" key="5">
    <source>
        <dbReference type="Proteomes" id="UP000095576"/>
    </source>
</evidence>
<dbReference type="CDD" id="cd00761">
    <property type="entry name" value="Glyco_tranf_GTA_type"/>
    <property type="match status" value="1"/>
</dbReference>
<keyword evidence="2 4" id="KW-0808">Transferase</keyword>
<evidence type="ECO:0000259" key="3">
    <source>
        <dbReference type="Pfam" id="PF00535"/>
    </source>
</evidence>
<accession>A0A174TRI0</accession>
<sequence length="326" mass="38017">MEGIYSVSIIVPVHNSAVYLRKCVDSIRSQTLQNIEIILVENLSTDDSSTICDEYASVDSRIKVLHLNEAGPSIARNAGIKYASAPYIGFVDSDDHIAPTMYKDMFDTAVKNRAEVVYCNFCNEYENGNIEFFCPESKSIYLRSGKDVLKDILCEKVSSTPCAKIFKKELFSSFLFPQGVFFEDHAVVYKWIALCDKVVWIDQTYYYYLQRMGSTCHSINPTKRYHFFLAEYSRLSLVQNYSLFSKDERSDLTKLIVKNSLWHFKEFMCISGYSYDKDMFKDMKGKFEKCLSLPKSDIRKGDYKRLKKIVHFWPIYFVIHFCFKKR</sequence>
<dbReference type="Proteomes" id="UP000095576">
    <property type="component" value="Unassembled WGS sequence"/>
</dbReference>
<feature type="domain" description="Glycosyltransferase 2-like" evidence="3">
    <location>
        <begin position="8"/>
        <end position="131"/>
    </location>
</feature>
<dbReference type="AlphaFoldDB" id="A0A174TRI0"/>
<protein>
    <submittedName>
        <fullName evidence="4">Glycosyltransferases involved in cell wall biogenesis</fullName>
        <ecNumber evidence="4">2.4.1.212</ecNumber>
    </submittedName>
</protein>
<dbReference type="PANTHER" id="PTHR22916">
    <property type="entry name" value="GLYCOSYLTRANSFERASE"/>
    <property type="match status" value="1"/>
</dbReference>
<reference evidence="4 5" key="1">
    <citation type="submission" date="2015-09" db="EMBL/GenBank/DDBJ databases">
        <authorList>
            <consortium name="Pathogen Informatics"/>
        </authorList>
    </citation>
    <scope>NUCLEOTIDE SEQUENCE [LARGE SCALE GENOMIC DNA]</scope>
    <source>
        <strain evidence="4 5">2789STDY5834899</strain>
    </source>
</reference>
<dbReference type="EC" id="2.4.1.212" evidence="4"/>
<evidence type="ECO:0000256" key="2">
    <source>
        <dbReference type="ARBA" id="ARBA00022679"/>
    </source>
</evidence>
<dbReference type="RefSeq" id="WP_055300982.1">
    <property type="nucleotide sequence ID" value="NZ_CAXSVM010000051.1"/>
</dbReference>
<dbReference type="PANTHER" id="PTHR22916:SF51">
    <property type="entry name" value="GLYCOSYLTRANSFERASE EPSH-RELATED"/>
    <property type="match status" value="1"/>
</dbReference>
<proteinExistence type="predicted"/>